<feature type="domain" description="CMP" evidence="11">
    <location>
        <begin position="46"/>
        <end position="150"/>
    </location>
</feature>
<dbReference type="InterPro" id="IPR039673">
    <property type="entry name" value="SATB1/SATB2"/>
</dbReference>
<dbReference type="CDD" id="cd00086">
    <property type="entry name" value="homeodomain"/>
    <property type="match status" value="2"/>
</dbReference>
<feature type="region of interest" description="Disordered" evidence="9">
    <location>
        <begin position="332"/>
        <end position="366"/>
    </location>
</feature>
<dbReference type="GO" id="GO:0000978">
    <property type="term" value="F:RNA polymerase II cis-regulatory region sequence-specific DNA binding"/>
    <property type="evidence" value="ECO:0007669"/>
    <property type="project" value="TreeGrafter"/>
</dbReference>
<dbReference type="Pfam" id="PF16534">
    <property type="entry name" value="ULD"/>
    <property type="match status" value="1"/>
</dbReference>
<evidence type="ECO:0000256" key="5">
    <source>
        <dbReference type="ARBA" id="ARBA00023155"/>
    </source>
</evidence>
<dbReference type="GO" id="GO:0000981">
    <property type="term" value="F:DNA-binding transcription factor activity, RNA polymerase II-specific"/>
    <property type="evidence" value="ECO:0007669"/>
    <property type="project" value="TreeGrafter"/>
</dbReference>
<evidence type="ECO:0000259" key="11">
    <source>
        <dbReference type="PROSITE" id="PS51982"/>
    </source>
</evidence>
<keyword evidence="4 7" id="KW-0238">DNA-binding</keyword>
<evidence type="ECO:0000259" key="10">
    <source>
        <dbReference type="PROSITE" id="PS50071"/>
    </source>
</evidence>
<evidence type="ECO:0000256" key="6">
    <source>
        <dbReference type="ARBA" id="ARBA00023242"/>
    </source>
</evidence>
<dbReference type="SMART" id="SM00389">
    <property type="entry name" value="HOX"/>
    <property type="match status" value="2"/>
</dbReference>
<proteinExistence type="predicted"/>
<sequence>MVGNLLSEQGRLYGEGFQNKVLEQFRRIASNPAVNIHNNLFCKGLIKMFPVRVAVETVRAQHCLSCAHDGHILVDTYAIVSGTTVLSQLVETVLSALGHPQLALNARGLVQVNNWKALPFEQITDNPDETVHSLFKDISGHITLRILTKPSTSDSASTQCITDLKQRLLKTAVSKNPQILNSVDNQQIKELINQVIAGDDPAMLNHEQINSINEWLETLDQGDERRSPIAQTRFNQLFEIPKLEKWFKTDSSPSRQKLLNYMNILNGSSYRRNHQKISYQQICNWFANQRASTRRPALAAAHTQVNQQVPSIPTMLPDFRPKFDFNNVIESCQKSSNGDESRIDGGSDSPTPNDDEVHSNSDGAEMSTFPHIKQVGEAYQESTASSPDLSLINSIASSSPKHIQNDLSLGNNLGGMGIGSQAARSRLMFDPLTELPILEKWFEENPHPTWMQIDQYTQMLNGCPYRENYPHISQHNVKIWFKNRRAKCKRMQTGMVEKLEKLFA</sequence>
<comment type="subcellular location">
    <subcellularLocation>
        <location evidence="1 7 8">Nucleus</location>
    </subcellularLocation>
</comment>
<dbReference type="InterPro" id="IPR038224">
    <property type="entry name" value="SATB_ULD_sf"/>
</dbReference>
<organism evidence="12 13">
    <name type="scientific">Cylicocyclus nassatus</name>
    <name type="common">Nematode worm</name>
    <dbReference type="NCBI Taxonomy" id="53992"/>
    <lineage>
        <taxon>Eukaryota</taxon>
        <taxon>Metazoa</taxon>
        <taxon>Ecdysozoa</taxon>
        <taxon>Nematoda</taxon>
        <taxon>Chromadorea</taxon>
        <taxon>Rhabditida</taxon>
        <taxon>Rhabditina</taxon>
        <taxon>Rhabditomorpha</taxon>
        <taxon>Strongyloidea</taxon>
        <taxon>Strongylidae</taxon>
        <taxon>Cylicocyclus</taxon>
    </lineage>
</organism>
<keyword evidence="6 7" id="KW-0539">Nucleus</keyword>
<dbReference type="PROSITE" id="PS51982">
    <property type="entry name" value="CMP"/>
    <property type="match status" value="1"/>
</dbReference>
<evidence type="ECO:0000256" key="1">
    <source>
        <dbReference type="ARBA" id="ARBA00004123"/>
    </source>
</evidence>
<evidence type="ECO:0000256" key="8">
    <source>
        <dbReference type="RuleBase" id="RU000682"/>
    </source>
</evidence>
<feature type="domain" description="Homeobox" evidence="10">
    <location>
        <begin position="239"/>
        <end position="296"/>
    </location>
</feature>
<dbReference type="PANTHER" id="PTHR15116">
    <property type="entry name" value="DNA-BINDING PROTEIN SATB FAMILY MEMBER"/>
    <property type="match status" value="1"/>
</dbReference>
<dbReference type="PANTHER" id="PTHR15116:SF16">
    <property type="entry name" value="DEFECTIVE PROVENTRICULUS, ISOFORM A"/>
    <property type="match status" value="1"/>
</dbReference>
<dbReference type="InterPro" id="IPR009057">
    <property type="entry name" value="Homeodomain-like_sf"/>
</dbReference>
<comment type="caution">
    <text evidence="12">The sequence shown here is derived from an EMBL/GenBank/DDBJ whole genome shotgun (WGS) entry which is preliminary data.</text>
</comment>
<dbReference type="FunFam" id="1.10.10.60:FF:000169">
    <property type="entry name" value="DNA-binding protein SATB1"/>
    <property type="match status" value="1"/>
</dbReference>
<evidence type="ECO:0000256" key="3">
    <source>
        <dbReference type="ARBA" id="ARBA00022843"/>
    </source>
</evidence>
<dbReference type="Gene3D" id="3.10.20.710">
    <property type="entry name" value="SATB, ubiquitin-like oligomerisation domain"/>
    <property type="match status" value="1"/>
</dbReference>
<evidence type="ECO:0000256" key="2">
    <source>
        <dbReference type="ARBA" id="ARBA00022737"/>
    </source>
</evidence>
<keyword evidence="5 7" id="KW-0371">Homeobox</keyword>
<keyword evidence="2" id="KW-0677">Repeat</keyword>
<dbReference type="InterPro" id="IPR001356">
    <property type="entry name" value="HD"/>
</dbReference>
<protein>
    <submittedName>
        <fullName evidence="12">Uncharacterized protein</fullName>
    </submittedName>
</protein>
<evidence type="ECO:0000256" key="7">
    <source>
        <dbReference type="PROSITE-ProRule" id="PRU00108"/>
    </source>
</evidence>
<dbReference type="SUPFAM" id="SSF46689">
    <property type="entry name" value="Homeodomain-like"/>
    <property type="match status" value="2"/>
</dbReference>
<evidence type="ECO:0000313" key="12">
    <source>
        <dbReference type="EMBL" id="CAJ0610472.1"/>
    </source>
</evidence>
<keyword evidence="13" id="KW-1185">Reference proteome</keyword>
<feature type="DNA-binding region" description="Homeobox" evidence="7">
    <location>
        <begin position="436"/>
        <end position="492"/>
    </location>
</feature>
<evidence type="ECO:0000256" key="9">
    <source>
        <dbReference type="SAM" id="MobiDB-lite"/>
    </source>
</evidence>
<dbReference type="Gene3D" id="1.10.10.60">
    <property type="entry name" value="Homeodomain-like"/>
    <property type="match status" value="2"/>
</dbReference>
<dbReference type="Pfam" id="PF00046">
    <property type="entry name" value="Homeodomain"/>
    <property type="match status" value="1"/>
</dbReference>
<dbReference type="EMBL" id="CATQJL010000326">
    <property type="protein sequence ID" value="CAJ0610472.1"/>
    <property type="molecule type" value="Genomic_DNA"/>
</dbReference>
<dbReference type="Proteomes" id="UP001176961">
    <property type="component" value="Unassembled WGS sequence"/>
</dbReference>
<reference evidence="12" key="1">
    <citation type="submission" date="2023-07" db="EMBL/GenBank/DDBJ databases">
        <authorList>
            <consortium name="CYATHOMIX"/>
        </authorList>
    </citation>
    <scope>NUCLEOTIDE SEQUENCE</scope>
    <source>
        <strain evidence="12">N/A</strain>
    </source>
</reference>
<dbReference type="PROSITE" id="PS50071">
    <property type="entry name" value="HOMEOBOX_2"/>
    <property type="match status" value="2"/>
</dbReference>
<dbReference type="AlphaFoldDB" id="A0AA36HGX1"/>
<evidence type="ECO:0000313" key="13">
    <source>
        <dbReference type="Proteomes" id="UP001176961"/>
    </source>
</evidence>
<keyword evidence="3" id="KW-0832">Ubl conjugation</keyword>
<gene>
    <name evidence="12" type="ORF">CYNAS_LOCUS22455</name>
</gene>
<evidence type="ECO:0000256" key="4">
    <source>
        <dbReference type="ARBA" id="ARBA00023125"/>
    </source>
</evidence>
<dbReference type="InterPro" id="IPR032392">
    <property type="entry name" value="ULD"/>
</dbReference>
<feature type="domain" description="Homeobox" evidence="10">
    <location>
        <begin position="434"/>
        <end position="491"/>
    </location>
</feature>
<dbReference type="GO" id="GO:0006338">
    <property type="term" value="P:chromatin remodeling"/>
    <property type="evidence" value="ECO:0007669"/>
    <property type="project" value="InterPro"/>
</dbReference>
<name>A0AA36HGX1_CYLNA</name>
<dbReference type="GO" id="GO:0005634">
    <property type="term" value="C:nucleus"/>
    <property type="evidence" value="ECO:0007669"/>
    <property type="project" value="UniProtKB-SubCell"/>
</dbReference>
<feature type="DNA-binding region" description="Homeobox" evidence="7">
    <location>
        <begin position="241"/>
        <end position="297"/>
    </location>
</feature>
<accession>A0AA36HGX1</accession>